<evidence type="ECO:0000313" key="6">
    <source>
        <dbReference type="Proteomes" id="UP000321083"/>
    </source>
</evidence>
<feature type="transmembrane region" description="Helical" evidence="4">
    <location>
        <begin position="48"/>
        <end position="66"/>
    </location>
</feature>
<gene>
    <name evidence="5" type="ORF">E3A20_24210</name>
</gene>
<keyword evidence="2" id="KW-0802">TPR repeat</keyword>
<evidence type="ECO:0000256" key="1">
    <source>
        <dbReference type="ARBA" id="ARBA00022737"/>
    </source>
</evidence>
<sequence>FEHRIYLPLWGILLAAIDLWHGALDILKRRIENRGDAGFSRFFSLKTALFCGGFLSLGTVAALTHLTTERNQVWQSDVSLWSDVVAKSPKKSRAYMNLSKAYASEQVNYEKAEAFLSQAVALDPDWPILWINLTELRSAVGHHTQAIEAWERARAMTQDGVGTMALAAALRNARQFERAREVLNLELQKIESLKSEKGGTGTQIIGQRGHLLVSLSKVEYAAGANEEGLKAAQAAVDQLPDSSYAWLMLAKGNLRLARLPNALEAAKTTLVKDPTFTEAHLIMAEVLWQSGDLDGAARSLQQGLSGPMLGAETYAEYVSRYQALGDRAVPLSLPTVQKALVVCRRATPQCPDGSTLEKIAQTLAARATPPASP</sequence>
<keyword evidence="4" id="KW-0812">Transmembrane</keyword>
<accession>A0A5C6M2X7</accession>
<dbReference type="SUPFAM" id="SSF48452">
    <property type="entry name" value="TPR-like"/>
    <property type="match status" value="1"/>
</dbReference>
<feature type="coiled-coil region" evidence="3">
    <location>
        <begin position="166"/>
        <end position="196"/>
    </location>
</feature>
<protein>
    <recommendedName>
        <fullName evidence="7">Tetratricopeptide repeat protein</fullName>
    </recommendedName>
</protein>
<proteinExistence type="predicted"/>
<dbReference type="Proteomes" id="UP000321083">
    <property type="component" value="Unassembled WGS sequence"/>
</dbReference>
<dbReference type="AlphaFoldDB" id="A0A5C6M2X7"/>
<dbReference type="PANTHER" id="PTHR44227">
    <property type="match status" value="1"/>
</dbReference>
<keyword evidence="6" id="KW-1185">Reference proteome</keyword>
<dbReference type="Gene3D" id="1.25.40.10">
    <property type="entry name" value="Tetratricopeptide repeat domain"/>
    <property type="match status" value="2"/>
</dbReference>
<dbReference type="InterPro" id="IPR019734">
    <property type="entry name" value="TPR_rpt"/>
</dbReference>
<evidence type="ECO:0000256" key="2">
    <source>
        <dbReference type="ARBA" id="ARBA00022803"/>
    </source>
</evidence>
<organism evidence="5 6">
    <name type="scientific">Planctomyces bekefii</name>
    <dbReference type="NCBI Taxonomy" id="1653850"/>
    <lineage>
        <taxon>Bacteria</taxon>
        <taxon>Pseudomonadati</taxon>
        <taxon>Planctomycetota</taxon>
        <taxon>Planctomycetia</taxon>
        <taxon>Planctomycetales</taxon>
        <taxon>Planctomycetaceae</taxon>
        <taxon>Planctomyces</taxon>
    </lineage>
</organism>
<keyword evidence="4" id="KW-0472">Membrane</keyword>
<keyword evidence="4" id="KW-1133">Transmembrane helix</keyword>
<dbReference type="PANTHER" id="PTHR44227:SF3">
    <property type="entry name" value="PROTEIN O-MANNOSYL-TRANSFERASE TMTC4"/>
    <property type="match status" value="1"/>
</dbReference>
<keyword evidence="3" id="KW-0175">Coiled coil</keyword>
<evidence type="ECO:0008006" key="7">
    <source>
        <dbReference type="Google" id="ProtNLM"/>
    </source>
</evidence>
<dbReference type="InterPro" id="IPR052346">
    <property type="entry name" value="O-mannosyl-transferase_TMTC"/>
</dbReference>
<dbReference type="EMBL" id="SRHE01000664">
    <property type="protein sequence ID" value="TWW08449.1"/>
    <property type="molecule type" value="Genomic_DNA"/>
</dbReference>
<dbReference type="Pfam" id="PF13181">
    <property type="entry name" value="TPR_8"/>
    <property type="match status" value="1"/>
</dbReference>
<comment type="caution">
    <text evidence="5">The sequence shown here is derived from an EMBL/GenBank/DDBJ whole genome shotgun (WGS) entry which is preliminary data.</text>
</comment>
<reference evidence="5 6" key="1">
    <citation type="submission" date="2019-08" db="EMBL/GenBank/DDBJ databases">
        <title>100 year-old enigma solved: identification of Planctomyces bekefii, the type genus and species of the phylum Planctomycetes.</title>
        <authorList>
            <person name="Svetlana D.N."/>
            <person name="Overmann J."/>
        </authorList>
    </citation>
    <scope>NUCLEOTIDE SEQUENCE [LARGE SCALE GENOMIC DNA]</scope>
    <source>
        <strain evidence="5">Phe10_nw2017</strain>
    </source>
</reference>
<keyword evidence="1" id="KW-0677">Repeat</keyword>
<dbReference type="Pfam" id="PF13432">
    <property type="entry name" value="TPR_16"/>
    <property type="match status" value="1"/>
</dbReference>
<reference evidence="5 6" key="2">
    <citation type="submission" date="2019-08" db="EMBL/GenBank/DDBJ databases">
        <authorList>
            <person name="Henke P."/>
        </authorList>
    </citation>
    <scope>NUCLEOTIDE SEQUENCE [LARGE SCALE GENOMIC DNA]</scope>
    <source>
        <strain evidence="5">Phe10_nw2017</strain>
    </source>
</reference>
<evidence type="ECO:0000313" key="5">
    <source>
        <dbReference type="EMBL" id="TWW08449.1"/>
    </source>
</evidence>
<evidence type="ECO:0000256" key="4">
    <source>
        <dbReference type="SAM" id="Phobius"/>
    </source>
</evidence>
<feature type="transmembrane region" description="Helical" evidence="4">
    <location>
        <begin position="6"/>
        <end position="27"/>
    </location>
</feature>
<dbReference type="InterPro" id="IPR011990">
    <property type="entry name" value="TPR-like_helical_dom_sf"/>
</dbReference>
<evidence type="ECO:0000256" key="3">
    <source>
        <dbReference type="SAM" id="Coils"/>
    </source>
</evidence>
<name>A0A5C6M2X7_9PLAN</name>
<feature type="non-terminal residue" evidence="5">
    <location>
        <position position="1"/>
    </location>
</feature>